<keyword evidence="3" id="KW-0460">Magnesium</keyword>
<dbReference type="InterPro" id="IPR008930">
    <property type="entry name" value="Terpenoid_cyclase/PrenylTrfase"/>
</dbReference>
<dbReference type="Pfam" id="PF01397">
    <property type="entry name" value="Terpene_synth"/>
    <property type="match status" value="1"/>
</dbReference>
<dbReference type="EMBL" id="KF218239">
    <property type="protein sequence ID" value="AGW18156.1"/>
    <property type="molecule type" value="mRNA"/>
</dbReference>
<dbReference type="SUPFAM" id="SSF48239">
    <property type="entry name" value="Terpenoid cyclases/Protein prenyltransferases"/>
    <property type="match status" value="1"/>
</dbReference>
<keyword evidence="4" id="KW-0456">Lyase</keyword>
<dbReference type="PANTHER" id="PTHR31225">
    <property type="entry name" value="OS04G0344100 PROTEIN-RELATED"/>
    <property type="match status" value="1"/>
</dbReference>
<dbReference type="Pfam" id="PF03936">
    <property type="entry name" value="Terpene_synth_C"/>
    <property type="match status" value="1"/>
</dbReference>
<dbReference type="InterPro" id="IPR036965">
    <property type="entry name" value="Terpene_synth_N_sf"/>
</dbReference>
<dbReference type="Gene3D" id="1.50.10.130">
    <property type="entry name" value="Terpene synthase, N-terminal domain"/>
    <property type="match status" value="1"/>
</dbReference>
<dbReference type="InterPro" id="IPR034741">
    <property type="entry name" value="Terpene_cyclase-like_1_C"/>
</dbReference>
<dbReference type="CDD" id="cd00684">
    <property type="entry name" value="Terpene_cyclase_plant_C1"/>
    <property type="match status" value="1"/>
</dbReference>
<evidence type="ECO:0000256" key="3">
    <source>
        <dbReference type="ARBA" id="ARBA00022842"/>
    </source>
</evidence>
<comment type="cofactor">
    <cofactor evidence="1">
        <name>Mg(2+)</name>
        <dbReference type="ChEBI" id="CHEBI:18420"/>
    </cofactor>
</comment>
<dbReference type="InterPro" id="IPR008949">
    <property type="entry name" value="Isoprenoid_synthase_dom_sf"/>
</dbReference>
<protein>
    <submittedName>
        <fullName evidence="7">Terpene synthase 3</fullName>
    </submittedName>
</protein>
<gene>
    <name evidence="7" type="primary">TPS3</name>
</gene>
<dbReference type="AlphaFoldDB" id="U3MMV2"/>
<keyword evidence="2" id="KW-0479">Metal-binding</keyword>
<accession>U3MMV2</accession>
<dbReference type="SFLD" id="SFLDG01019">
    <property type="entry name" value="Terpene_Cyclase_Like_1_C_Termi"/>
    <property type="match status" value="1"/>
</dbReference>
<feature type="domain" description="Terpene synthase N-terminal" evidence="5">
    <location>
        <begin position="28"/>
        <end position="207"/>
    </location>
</feature>
<dbReference type="InterPro" id="IPR044814">
    <property type="entry name" value="Terpene_cyclase_plant_C1"/>
</dbReference>
<dbReference type="GO" id="GO:0000287">
    <property type="term" value="F:magnesium ion binding"/>
    <property type="evidence" value="ECO:0007669"/>
    <property type="project" value="InterPro"/>
</dbReference>
<dbReference type="FunFam" id="1.50.10.130:FF:000001">
    <property type="entry name" value="Isoprene synthase, chloroplastic"/>
    <property type="match status" value="1"/>
</dbReference>
<dbReference type="Gene3D" id="1.10.600.10">
    <property type="entry name" value="Farnesyl Diphosphate Synthase"/>
    <property type="match status" value="1"/>
</dbReference>
<evidence type="ECO:0000256" key="2">
    <source>
        <dbReference type="ARBA" id="ARBA00022723"/>
    </source>
</evidence>
<dbReference type="GO" id="GO:0080027">
    <property type="term" value="P:response to herbivore"/>
    <property type="evidence" value="ECO:0007669"/>
    <property type="project" value="UniProtKB-ARBA"/>
</dbReference>
<evidence type="ECO:0000259" key="6">
    <source>
        <dbReference type="Pfam" id="PF03936"/>
    </source>
</evidence>
<sequence length="560" mass="64310">MATEVSEHVALSSIQNADRPLVKYVPSIWGDFFLQYASEFMEVDDNMKQKVGVLKEEVRRMLVSSVNHNFSRKLDFIDSIQRLGVSYHFQHEIDEALKQIHDSFTNNAIITPSDHDLHSIALLFRLLRQQGYHVSSGIFIQYKDQNGNFNEKLRNDVRGMLSLYEAAQLRIDGDDILAEALDFTSTQLKLLSSQLGPSLVTEVEHSLRLPLHKTLQRIEARHYMSFYQDDPSHNEILLTFAKLDFDMLQKLHQNEIGNITKWWKKSDCARRVPYGRDRLVESYFWPLSISHEPQYSIARSITGKLIAVLALLDDTYDAYGTVQELELFTEAVRRWDASLINFHPEGMKAVFGIITELCNEIESVIANEGKLNFIIEHVKHAIYNLAQAYLTETKWGNEGYIPTYSEYKSNGVATSTYPLEIISFVSLTTLATEEVLNWISSDPEILKATSIIGRLLDDMASHKFEQERVHVASSVECCMKQYGISEEEAYKVLHDDITHYWNVLNEESLKLMNVIPKAVLEFLVNLARVSEIAYEKYQDGYTKGEFLKKYVDAVIVNPIP</sequence>
<dbReference type="FunFam" id="1.10.600.10:FF:000007">
    <property type="entry name" value="Isoprene synthase, chloroplastic"/>
    <property type="match status" value="1"/>
</dbReference>
<dbReference type="SFLD" id="SFLDS00005">
    <property type="entry name" value="Isoprenoid_Synthase_Type_I"/>
    <property type="match status" value="1"/>
</dbReference>
<evidence type="ECO:0000313" key="7">
    <source>
        <dbReference type="EMBL" id="AGW18156.1"/>
    </source>
</evidence>
<name>U3MMV2_9FABA</name>
<organism evidence="7">
    <name type="scientific">Copaifera officinalis</name>
    <dbReference type="NCBI Taxonomy" id="327148"/>
    <lineage>
        <taxon>Eukaryota</taxon>
        <taxon>Viridiplantae</taxon>
        <taxon>Streptophyta</taxon>
        <taxon>Embryophyta</taxon>
        <taxon>Tracheophyta</taxon>
        <taxon>Spermatophyta</taxon>
        <taxon>Magnoliopsida</taxon>
        <taxon>eudicotyledons</taxon>
        <taxon>Gunneridae</taxon>
        <taxon>Pentapetalae</taxon>
        <taxon>rosids</taxon>
        <taxon>fabids</taxon>
        <taxon>Fabales</taxon>
        <taxon>Fabaceae</taxon>
        <taxon>Detarioideae</taxon>
        <taxon>Detarieae</taxon>
        <taxon>Copaifera</taxon>
    </lineage>
</organism>
<reference evidence="7" key="1">
    <citation type="submission" date="2013-06" db="EMBL/GenBank/DDBJ databases">
        <title>De novo transcriptome mining of Copaifera officinalis and functional characterization of mono- and sesquiterpene synthases in Copaifera officinalis and Copaifera langsdorfii.</title>
        <authorList>
            <person name="Joyce B.L."/>
            <person name="Al-Ahmad H."/>
            <person name="Peng Y."/>
            <person name="Liu S."/>
            <person name="Ranjan P."/>
            <person name="John J.C."/>
            <person name="Sun X."/>
            <person name="Wong G.K."/>
            <person name="Chen F."/>
            <person name="Yuan J.S."/>
            <person name="Stewart C.N."/>
        </authorList>
    </citation>
    <scope>NUCLEOTIDE SEQUENCE</scope>
</reference>
<feature type="domain" description="Terpene synthase metal-binding" evidence="6">
    <location>
        <begin position="264"/>
        <end position="502"/>
    </location>
</feature>
<proteinExistence type="evidence at transcript level"/>
<dbReference type="GO" id="GO:0010333">
    <property type="term" value="F:terpene synthase activity"/>
    <property type="evidence" value="ECO:0007669"/>
    <property type="project" value="InterPro"/>
</dbReference>
<dbReference type="InterPro" id="IPR005630">
    <property type="entry name" value="Terpene_synthase_metal-bd"/>
</dbReference>
<evidence type="ECO:0000256" key="4">
    <source>
        <dbReference type="ARBA" id="ARBA00023239"/>
    </source>
</evidence>
<evidence type="ECO:0000259" key="5">
    <source>
        <dbReference type="Pfam" id="PF01397"/>
    </source>
</evidence>
<dbReference type="GO" id="GO:0009611">
    <property type="term" value="P:response to wounding"/>
    <property type="evidence" value="ECO:0007669"/>
    <property type="project" value="UniProtKB-ARBA"/>
</dbReference>
<dbReference type="SUPFAM" id="SSF48576">
    <property type="entry name" value="Terpenoid synthases"/>
    <property type="match status" value="1"/>
</dbReference>
<dbReference type="InterPro" id="IPR001906">
    <property type="entry name" value="Terpene_synth_N"/>
</dbReference>
<dbReference type="PANTHER" id="PTHR31225:SF241">
    <property type="entry name" value="TERPENE SYNTHASE FAMILY, METAL-BINDING DOMAIN PROTEIN"/>
    <property type="match status" value="1"/>
</dbReference>
<dbReference type="GO" id="GO:0016102">
    <property type="term" value="P:diterpenoid biosynthetic process"/>
    <property type="evidence" value="ECO:0007669"/>
    <property type="project" value="InterPro"/>
</dbReference>
<dbReference type="InterPro" id="IPR050148">
    <property type="entry name" value="Terpene_synthase-like"/>
</dbReference>
<evidence type="ECO:0000256" key="1">
    <source>
        <dbReference type="ARBA" id="ARBA00001946"/>
    </source>
</evidence>